<dbReference type="InterPro" id="IPR001036">
    <property type="entry name" value="Acrflvin-R"/>
</dbReference>
<keyword evidence="6 8" id="KW-1133">Transmembrane helix</keyword>
<evidence type="ECO:0000256" key="4">
    <source>
        <dbReference type="ARBA" id="ARBA00022475"/>
    </source>
</evidence>
<evidence type="ECO:0000256" key="5">
    <source>
        <dbReference type="ARBA" id="ARBA00022692"/>
    </source>
</evidence>
<feature type="transmembrane region" description="Helical" evidence="8">
    <location>
        <begin position="395"/>
        <end position="418"/>
    </location>
</feature>
<dbReference type="OrthoDB" id="9758757at2"/>
<keyword evidence="3" id="KW-0813">Transport</keyword>
<keyword evidence="10" id="KW-1185">Reference proteome</keyword>
<dbReference type="KEGG" id="pmes:FX988_01299"/>
<feature type="transmembrane region" description="Helical" evidence="8">
    <location>
        <begin position="484"/>
        <end position="507"/>
    </location>
</feature>
<feature type="transmembrane region" description="Helical" evidence="8">
    <location>
        <begin position="972"/>
        <end position="992"/>
    </location>
</feature>
<dbReference type="AlphaFoldDB" id="A0A857JJD5"/>
<dbReference type="RefSeq" id="WP_160178860.1">
    <property type="nucleotide sequence ID" value="NZ_CP047656.1"/>
</dbReference>
<dbReference type="Gene3D" id="3.30.70.1430">
    <property type="entry name" value="Multidrug efflux transporter AcrB pore domain"/>
    <property type="match status" value="2"/>
</dbReference>
<proteinExistence type="inferred from homology"/>
<feature type="transmembrane region" description="Helical" evidence="8">
    <location>
        <begin position="346"/>
        <end position="362"/>
    </location>
</feature>
<dbReference type="Gene3D" id="1.20.1640.10">
    <property type="entry name" value="Multidrug efflux transporter AcrB transmembrane domain"/>
    <property type="match status" value="2"/>
</dbReference>
<dbReference type="InterPro" id="IPR004763">
    <property type="entry name" value="CusA-like"/>
</dbReference>
<evidence type="ECO:0000256" key="1">
    <source>
        <dbReference type="ARBA" id="ARBA00004651"/>
    </source>
</evidence>
<feature type="transmembrane region" description="Helical" evidence="8">
    <location>
        <begin position="536"/>
        <end position="555"/>
    </location>
</feature>
<gene>
    <name evidence="9" type="ORF">FX988_01299</name>
</gene>
<evidence type="ECO:0000256" key="2">
    <source>
        <dbReference type="ARBA" id="ARBA00010942"/>
    </source>
</evidence>
<evidence type="ECO:0000256" key="8">
    <source>
        <dbReference type="SAM" id="Phobius"/>
    </source>
</evidence>
<evidence type="ECO:0000256" key="7">
    <source>
        <dbReference type="ARBA" id="ARBA00023136"/>
    </source>
</evidence>
<dbReference type="EMBL" id="CP047656">
    <property type="protein sequence ID" value="QHJ11077.1"/>
    <property type="molecule type" value="Genomic_DNA"/>
</dbReference>
<feature type="transmembrane region" description="Helical" evidence="8">
    <location>
        <begin position="926"/>
        <end position="951"/>
    </location>
</feature>
<dbReference type="InterPro" id="IPR027463">
    <property type="entry name" value="AcrB_DN_DC_subdom"/>
</dbReference>
<dbReference type="SUPFAM" id="SSF82866">
    <property type="entry name" value="Multidrug efflux transporter AcrB transmembrane domain"/>
    <property type="match status" value="2"/>
</dbReference>
<dbReference type="Gene3D" id="3.30.70.1320">
    <property type="entry name" value="Multidrug efflux transporter AcrB pore domain like"/>
    <property type="match status" value="1"/>
</dbReference>
<dbReference type="NCBIfam" id="TIGR00914">
    <property type="entry name" value="2A0601"/>
    <property type="match status" value="1"/>
</dbReference>
<keyword evidence="4" id="KW-1003">Cell membrane</keyword>
<protein>
    <submittedName>
        <fullName evidence="9">Cobalt-zinc-cadmium resistance protein CzcA</fullName>
    </submittedName>
</protein>
<dbReference type="Pfam" id="PF00873">
    <property type="entry name" value="ACR_tran"/>
    <property type="match status" value="1"/>
</dbReference>
<evidence type="ECO:0000313" key="10">
    <source>
        <dbReference type="Proteomes" id="UP000464524"/>
    </source>
</evidence>
<evidence type="ECO:0000256" key="6">
    <source>
        <dbReference type="ARBA" id="ARBA00022989"/>
    </source>
</evidence>
<dbReference type="GO" id="GO:0042910">
    <property type="term" value="F:xenobiotic transmembrane transporter activity"/>
    <property type="evidence" value="ECO:0007669"/>
    <property type="project" value="TreeGrafter"/>
</dbReference>
<dbReference type="PANTHER" id="PTHR32063">
    <property type="match status" value="1"/>
</dbReference>
<feature type="transmembrane region" description="Helical" evidence="8">
    <location>
        <begin position="453"/>
        <end position="472"/>
    </location>
</feature>
<dbReference type="SUPFAM" id="SSF82714">
    <property type="entry name" value="Multidrug efflux transporter AcrB TolC docking domain, DN and DC subdomains"/>
    <property type="match status" value="2"/>
</dbReference>
<evidence type="ECO:0000313" key="9">
    <source>
        <dbReference type="EMBL" id="QHJ11077.1"/>
    </source>
</evidence>
<sequence length="1037" mass="112325">MIESILRLSIKRRGLMLMLIFLVFGMGVLSYQKLPIDAVPDITNVQVQINTQASGYSPLETEQRITFVVETALAGLPGLSYTRSLSRYGLSQVTAVFDEGTDLYFARNLINARLGAIKSQLPEGLEPEMGPIATGLGEIYMYTLRADQSAVQKNGEPYDAMALREIHDWIVKPQLALVKGITEVNAIGGYVKQYHVNPEPLKMLNFDVSLSDIQRALERNNANQGAGFVERNGQQILVRSQGQLQTLSDIENVVIKRIDTIPIAVKDIGSVAIGKELRTGAATQEGEETVLGTAMMLVGENSRAVAQSVALKVKEIQSSLPDGILIESVYDRTQLVDKAIKTVQKNLVEGALLVIVILFILLGNIRAAFITAAVIPLAMLATITGMVNTGVSANLMSLGALDFGLIVDGAVIIVENCIRRLSESQKRTSGVLPLKERLELVFQATNEVIRPSLFGVLIITVVYIPLFSLTGVEGKMFQPMAATVIMALIAAMLFSITIVPAAVAMFMGGKVSEKESFIIVAAKSAYRPIIHIALKLRWIVLVGSVVLVVGSLWLATRLGSEFVPQLDEGDIALHAMRIPGTGIEQAVAMQKTLESTLMEYEQVLTVFAKTGTAEVATDAMPPNVTDTFVMLKPRAQWPDPTLSKADFVETLERDLQAVTGNNYEFTQPIQMRFNELISGVRADLGIKVFGDDLTALVASANEILSVLQSIDGVADARLEQVDDIPIFTINPKPVELARYGLDVADLQEWLASAIGGNTAGLIFEGDRRFELLVRFDEDIRTDLDAIGSTPIITSDGEFVPLSEVATLGYSSVPNQISRENGKRRVVVTANVRERDLGSFVDEAKIKITEQVALPAGYWLDYGGTFEQLESASRRLSIVVPATLFLILVLLMVVFGSFRDALIIFTGVPLALTGGVFALWMRDMPLSISAGVGFIALSGIAVLNGLVMLSFIKQRVLETGDLINSIVDGAITRLRPVLMTALVASLGFIPMALNVGTGAEVQRPLATVVIGGIISSTILTLVVLPILYRVMHSKSTKV</sequence>
<keyword evidence="5 8" id="KW-0812">Transmembrane</keyword>
<dbReference type="Gene3D" id="3.30.70.1440">
    <property type="entry name" value="Multidrug efflux transporter AcrB pore domain"/>
    <property type="match status" value="1"/>
</dbReference>
<organism evidence="9 10">
    <name type="scientific">Paraglaciecola mesophila</name>
    <dbReference type="NCBI Taxonomy" id="197222"/>
    <lineage>
        <taxon>Bacteria</taxon>
        <taxon>Pseudomonadati</taxon>
        <taxon>Pseudomonadota</taxon>
        <taxon>Gammaproteobacteria</taxon>
        <taxon>Alteromonadales</taxon>
        <taxon>Alteromonadaceae</taxon>
        <taxon>Paraglaciecola</taxon>
    </lineage>
</organism>
<keyword evidence="7 8" id="KW-0472">Membrane</keyword>
<feature type="transmembrane region" description="Helical" evidence="8">
    <location>
        <begin position="1004"/>
        <end position="1027"/>
    </location>
</feature>
<dbReference type="PRINTS" id="PR00702">
    <property type="entry name" value="ACRIFLAVINRP"/>
</dbReference>
<dbReference type="GO" id="GO:0005886">
    <property type="term" value="C:plasma membrane"/>
    <property type="evidence" value="ECO:0007669"/>
    <property type="project" value="UniProtKB-SubCell"/>
</dbReference>
<comment type="similarity">
    <text evidence="2">Belongs to the resistance-nodulation-cell division (RND) (TC 2.A.6) family.</text>
</comment>
<name>A0A857JJD5_9ALTE</name>
<accession>A0A857JJD5</accession>
<reference evidence="9 10" key="1">
    <citation type="submission" date="2019-12" db="EMBL/GenBank/DDBJ databases">
        <title>Genome sequencing and assembly of endphytes of Porphyra tenera.</title>
        <authorList>
            <person name="Park J.M."/>
            <person name="Shin R."/>
            <person name="Jo S.H."/>
        </authorList>
    </citation>
    <scope>NUCLEOTIDE SEQUENCE [LARGE SCALE GENOMIC DNA]</scope>
    <source>
        <strain evidence="9 10">GPM4</strain>
    </source>
</reference>
<comment type="subcellular location">
    <subcellularLocation>
        <location evidence="1">Cell membrane</location>
        <topology evidence="1">Multi-pass membrane protein</topology>
    </subcellularLocation>
</comment>
<dbReference type="GO" id="GO:0008324">
    <property type="term" value="F:monoatomic cation transmembrane transporter activity"/>
    <property type="evidence" value="ECO:0007669"/>
    <property type="project" value="InterPro"/>
</dbReference>
<feature type="transmembrane region" description="Helical" evidence="8">
    <location>
        <begin position="369"/>
        <end position="389"/>
    </location>
</feature>
<dbReference type="Gene3D" id="3.30.2090.10">
    <property type="entry name" value="Multidrug efflux transporter AcrB TolC docking domain, DN and DC subdomains"/>
    <property type="match status" value="2"/>
</dbReference>
<dbReference type="SUPFAM" id="SSF82693">
    <property type="entry name" value="Multidrug efflux transporter AcrB pore domain, PN1, PN2, PC1 and PC2 subdomains"/>
    <property type="match status" value="3"/>
</dbReference>
<evidence type="ECO:0000256" key="3">
    <source>
        <dbReference type="ARBA" id="ARBA00022448"/>
    </source>
</evidence>
<dbReference type="Proteomes" id="UP000464524">
    <property type="component" value="Chromosome"/>
</dbReference>
<dbReference type="PANTHER" id="PTHR32063:SF24">
    <property type="entry name" value="CATION EFFLUX SYSTEM (ACRB_ACRD_ACRF FAMILY)"/>
    <property type="match status" value="1"/>
</dbReference>
<feature type="transmembrane region" description="Helical" evidence="8">
    <location>
        <begin position="875"/>
        <end position="894"/>
    </location>
</feature>
<feature type="transmembrane region" description="Helical" evidence="8">
    <location>
        <begin position="901"/>
        <end position="920"/>
    </location>
</feature>